<dbReference type="PROSITE" id="PS00973">
    <property type="entry name" value="USP_2"/>
    <property type="match status" value="1"/>
</dbReference>
<comment type="catalytic activity">
    <reaction evidence="1">
        <text>Thiol-dependent hydrolysis of ester, thioester, amide, peptide and isopeptide bonds formed by the C-terminal Gly of ubiquitin (a 76-residue protein attached to proteins as an intracellular targeting signal).</text>
        <dbReference type="EC" id="3.4.19.12"/>
    </reaction>
</comment>
<dbReference type="AlphaFoldDB" id="Q5CT28"/>
<dbReference type="SUPFAM" id="SSF54236">
    <property type="entry name" value="Ubiquitin-like"/>
    <property type="match status" value="1"/>
</dbReference>
<evidence type="ECO:0000256" key="5">
    <source>
        <dbReference type="ARBA" id="ARBA00022801"/>
    </source>
</evidence>
<dbReference type="RefSeq" id="XP_627889.1">
    <property type="nucleotide sequence ID" value="XM_627889.1"/>
</dbReference>
<keyword evidence="5 9" id="KW-0378">Hydrolase</keyword>
<evidence type="ECO:0000259" key="7">
    <source>
        <dbReference type="PROSITE" id="PS50053"/>
    </source>
</evidence>
<dbReference type="Pfam" id="PF00443">
    <property type="entry name" value="UCH"/>
    <property type="match status" value="1"/>
</dbReference>
<evidence type="ECO:0000256" key="4">
    <source>
        <dbReference type="ARBA" id="ARBA00022786"/>
    </source>
</evidence>
<dbReference type="Gene3D" id="3.10.20.90">
    <property type="entry name" value="Phosphatidylinositol 3-kinase Catalytic Subunit, Chain A, domain 1"/>
    <property type="match status" value="1"/>
</dbReference>
<comment type="caution">
    <text evidence="9">The sequence shown here is derived from an EMBL/GenBank/DDBJ whole genome shotgun (WGS) entry which is preliminary data.</text>
</comment>
<dbReference type="GO" id="GO:0016579">
    <property type="term" value="P:protein deubiquitination"/>
    <property type="evidence" value="ECO:0007669"/>
    <property type="project" value="InterPro"/>
</dbReference>
<dbReference type="SMART" id="SM00213">
    <property type="entry name" value="UBQ"/>
    <property type="match status" value="1"/>
</dbReference>
<dbReference type="InterPro" id="IPR038765">
    <property type="entry name" value="Papain-like_cys_pep_sf"/>
</dbReference>
<evidence type="ECO:0000256" key="6">
    <source>
        <dbReference type="ARBA" id="ARBA00022807"/>
    </source>
</evidence>
<evidence type="ECO:0000313" key="10">
    <source>
        <dbReference type="Proteomes" id="UP000006726"/>
    </source>
</evidence>
<keyword evidence="10" id="KW-1185">Reference proteome</keyword>
<organism evidence="9 10">
    <name type="scientific">Cryptosporidium parvum (strain Iowa II)</name>
    <dbReference type="NCBI Taxonomy" id="353152"/>
    <lineage>
        <taxon>Eukaryota</taxon>
        <taxon>Sar</taxon>
        <taxon>Alveolata</taxon>
        <taxon>Apicomplexa</taxon>
        <taxon>Conoidasida</taxon>
        <taxon>Coccidia</taxon>
        <taxon>Eucoccidiorida</taxon>
        <taxon>Eimeriorina</taxon>
        <taxon>Cryptosporidiidae</taxon>
        <taxon>Cryptosporidium</taxon>
    </lineage>
</organism>
<feature type="domain" description="Ubiquitin-like" evidence="7">
    <location>
        <begin position="15"/>
        <end position="90"/>
    </location>
</feature>
<dbReference type="InterPro" id="IPR029071">
    <property type="entry name" value="Ubiquitin-like_domsf"/>
</dbReference>
<dbReference type="Gene3D" id="3.90.70.10">
    <property type="entry name" value="Cysteine proteinases"/>
    <property type="match status" value="1"/>
</dbReference>
<evidence type="ECO:0000256" key="3">
    <source>
        <dbReference type="ARBA" id="ARBA00022670"/>
    </source>
</evidence>
<dbReference type="EC" id="3.4.19.12" evidence="2"/>
<dbReference type="PROSITE" id="PS50053">
    <property type="entry name" value="UBIQUITIN_2"/>
    <property type="match status" value="1"/>
</dbReference>
<feature type="non-terminal residue" evidence="9">
    <location>
        <position position="1"/>
    </location>
</feature>
<dbReference type="Proteomes" id="UP000006726">
    <property type="component" value="Chromosome 1"/>
</dbReference>
<gene>
    <name evidence="9" type="ORF">cgd1_290</name>
</gene>
<dbReference type="FunCoup" id="Q5CT28">
    <property type="interactions" value="585"/>
</dbReference>
<dbReference type="STRING" id="353152.Q5CT28"/>
<dbReference type="KEGG" id="cpv:cgd1_290"/>
<name>Q5CT28_CRYPI</name>
<dbReference type="SUPFAM" id="SSF54001">
    <property type="entry name" value="Cysteine proteinases"/>
    <property type="match status" value="1"/>
</dbReference>
<dbReference type="PANTHER" id="PTHR43982">
    <property type="entry name" value="UBIQUITIN CARBOXYL-TERMINAL HYDROLASE"/>
    <property type="match status" value="1"/>
</dbReference>
<accession>Q5CT28</accession>
<proteinExistence type="predicted"/>
<dbReference type="InterPro" id="IPR018200">
    <property type="entry name" value="USP_CS"/>
</dbReference>
<dbReference type="InterPro" id="IPR028889">
    <property type="entry name" value="USP"/>
</dbReference>
<dbReference type="InterPro" id="IPR000626">
    <property type="entry name" value="Ubiquitin-like_dom"/>
</dbReference>
<keyword evidence="3" id="KW-0645">Protease</keyword>
<protein>
    <recommendedName>
        <fullName evidence="2">ubiquitinyl hydrolase 1</fullName>
        <ecNumber evidence="2">3.4.19.12</ecNumber>
    </recommendedName>
</protein>
<dbReference type="GeneID" id="3371382"/>
<reference evidence="9 10" key="1">
    <citation type="journal article" date="2004" name="Science">
        <title>Complete genome sequence of the apicomplexan, Cryptosporidium parvum.</title>
        <authorList>
            <person name="Abrahamsen M.S."/>
            <person name="Templeton T.J."/>
            <person name="Enomoto S."/>
            <person name="Abrahante J.E."/>
            <person name="Zhu G."/>
            <person name="Lancto C.A."/>
            <person name="Deng M."/>
            <person name="Liu C."/>
            <person name="Widmer G."/>
            <person name="Tzipori S."/>
            <person name="Buck G.A."/>
            <person name="Xu P."/>
            <person name="Bankier A.T."/>
            <person name="Dear P.H."/>
            <person name="Konfortov B.A."/>
            <person name="Spriggs H.F."/>
            <person name="Iyer L."/>
            <person name="Anantharaman V."/>
            <person name="Aravind L."/>
            <person name="Kapur V."/>
        </authorList>
    </citation>
    <scope>NUCLEOTIDE SEQUENCE [LARGE SCALE GENOMIC DNA]</scope>
    <source>
        <strain evidence="10">Iowa II</strain>
    </source>
</reference>
<dbReference type="PROSITE" id="PS50235">
    <property type="entry name" value="USP_3"/>
    <property type="match status" value="1"/>
</dbReference>
<evidence type="ECO:0000313" key="9">
    <source>
        <dbReference type="EMBL" id="EAK88594.1"/>
    </source>
</evidence>
<feature type="domain" description="USP" evidence="8">
    <location>
        <begin position="124"/>
        <end position="485"/>
    </location>
</feature>
<dbReference type="InParanoid" id="Q5CT28"/>
<dbReference type="GO" id="GO:0004843">
    <property type="term" value="F:cysteine-type deubiquitinase activity"/>
    <property type="evidence" value="ECO:0007669"/>
    <property type="project" value="UniProtKB-EC"/>
</dbReference>
<dbReference type="Pfam" id="PF00240">
    <property type="entry name" value="ubiquitin"/>
    <property type="match status" value="1"/>
</dbReference>
<dbReference type="InterPro" id="IPR001394">
    <property type="entry name" value="Peptidase_C19_UCH"/>
</dbReference>
<sequence length="499" mass="56680">TQVIINIKLNAMEQIKVTVKWNVKTFEDVDLVFSSPLSEFRERLSNLTGVPASKQKLMSQRGVLRDGMDLNKLGLKPGSKIVLVGTAEGGELKAPSEKTIFFEDLTSDERAKILHEKEIVPLPVGLENLGNTCYLNSIIHMLRSIPSFLQILRNSNLSSSERTSSSSGNSIKFLNSFKQLMDKMDGSIERVVPGECVDLFRRQFPQYSTTTGGAFAMYQQQDAEEVLGSLLTLFRNELDGKDGDDQTIGDIFRFRMKTKFKNTALETDEEVKMEENYKLMCHMGTQLNPVDFLTQGIKLSLDEKVEKKSSETGIDSIYQKTSEIDSLPPYLLVQLVRFEWKKSSEIARTEATRAKVCRKIEFSQNLDLYEFCSEDLKKILNIGRDISEKKKSKAIEKPDQEEQKMETELYTDCPTGVYELECVVTHQGRTADSGHYVAWRYCPNDREYIIKFDDDKVSRIKAKDADLSGGRSDYHIAVMLLYKKTVIKASEEEMATLLS</sequence>
<dbReference type="GO" id="GO:0043161">
    <property type="term" value="P:proteasome-mediated ubiquitin-dependent protein catabolic process"/>
    <property type="evidence" value="ECO:0007669"/>
    <property type="project" value="InterPro"/>
</dbReference>
<keyword evidence="6" id="KW-0788">Thiol protease</keyword>
<evidence type="ECO:0000256" key="1">
    <source>
        <dbReference type="ARBA" id="ARBA00000707"/>
    </source>
</evidence>
<dbReference type="OrthoDB" id="333239at2759"/>
<dbReference type="GO" id="GO:0061136">
    <property type="term" value="P:regulation of proteasomal protein catabolic process"/>
    <property type="evidence" value="ECO:0007669"/>
    <property type="project" value="TreeGrafter"/>
</dbReference>
<dbReference type="PANTHER" id="PTHR43982:SF1">
    <property type="entry name" value="UBIQUITIN CARBOXYL-TERMINAL HYDROLASE 14"/>
    <property type="match status" value="1"/>
</dbReference>
<dbReference type="InterPro" id="IPR044635">
    <property type="entry name" value="UBP14-like"/>
</dbReference>
<dbReference type="OMA" id="FKSDAEY"/>
<dbReference type="EMBL" id="AAEE01000006">
    <property type="protein sequence ID" value="EAK88594.1"/>
    <property type="molecule type" value="Genomic_DNA"/>
</dbReference>
<keyword evidence="4" id="KW-0833">Ubl conjugation pathway</keyword>
<dbReference type="CDD" id="cd02657">
    <property type="entry name" value="Peptidase_C19A"/>
    <property type="match status" value="1"/>
</dbReference>
<evidence type="ECO:0000259" key="8">
    <source>
        <dbReference type="PROSITE" id="PS50235"/>
    </source>
</evidence>
<evidence type="ECO:0000256" key="2">
    <source>
        <dbReference type="ARBA" id="ARBA00012759"/>
    </source>
</evidence>
<dbReference type="GO" id="GO:0070628">
    <property type="term" value="F:proteasome binding"/>
    <property type="evidence" value="ECO:0007669"/>
    <property type="project" value="TreeGrafter"/>
</dbReference>